<dbReference type="EMBL" id="FQUH01000001">
    <property type="protein sequence ID" value="SHE38466.1"/>
    <property type="molecule type" value="Genomic_DNA"/>
</dbReference>
<dbReference type="Gene3D" id="3.30.160.20">
    <property type="match status" value="1"/>
</dbReference>
<accession>A0A1M4T1V9</accession>
<evidence type="ECO:0000313" key="3">
    <source>
        <dbReference type="EMBL" id="SHE38466.1"/>
    </source>
</evidence>
<sequence length="138" mass="15765">MLTISNTVILAEWEIEMTAIRAMGNGGQNVQKVSSAIHLRFDIQRSSLPSVYKERLLALSDSRITKDGVVVIKSQTYRTQEQNRLDALERLKGLIQSVMVVQKRRRATKPTWSSKLKRINTKKKMGQKKALRGRVNED</sequence>
<dbReference type="NCBIfam" id="NF006718">
    <property type="entry name" value="PRK09256.1"/>
    <property type="match status" value="1"/>
</dbReference>
<dbReference type="InterPro" id="IPR000352">
    <property type="entry name" value="Pep_chain_release_fac_I"/>
</dbReference>
<evidence type="ECO:0000313" key="4">
    <source>
        <dbReference type="Proteomes" id="UP000184159"/>
    </source>
</evidence>
<evidence type="ECO:0000259" key="2">
    <source>
        <dbReference type="Pfam" id="PF00472"/>
    </source>
</evidence>
<dbReference type="GO" id="GO:0003747">
    <property type="term" value="F:translation release factor activity"/>
    <property type="evidence" value="ECO:0007669"/>
    <property type="project" value="InterPro"/>
</dbReference>
<dbReference type="PANTHER" id="PTHR47814">
    <property type="entry name" value="PEPTIDYL-TRNA HYDROLASE ARFB"/>
    <property type="match status" value="1"/>
</dbReference>
<dbReference type="RefSeq" id="WP_038180158.1">
    <property type="nucleotide sequence ID" value="NZ_FQUH01000001.1"/>
</dbReference>
<dbReference type="Pfam" id="PF00472">
    <property type="entry name" value="RF-1"/>
    <property type="match status" value="1"/>
</dbReference>
<dbReference type="GO" id="GO:0072344">
    <property type="term" value="P:rescue of stalled ribosome"/>
    <property type="evidence" value="ECO:0007669"/>
    <property type="project" value="TreeGrafter"/>
</dbReference>
<dbReference type="PANTHER" id="PTHR47814:SF1">
    <property type="entry name" value="PEPTIDYL-TRNA HYDROLASE ARFB"/>
    <property type="match status" value="1"/>
</dbReference>
<organism evidence="3 4">
    <name type="scientific">Vibrio gazogenes DSM 21264 = NBRC 103151</name>
    <dbReference type="NCBI Taxonomy" id="1123492"/>
    <lineage>
        <taxon>Bacteria</taxon>
        <taxon>Pseudomonadati</taxon>
        <taxon>Pseudomonadota</taxon>
        <taxon>Gammaproteobacteria</taxon>
        <taxon>Vibrionales</taxon>
        <taxon>Vibrionaceae</taxon>
        <taxon>Vibrio</taxon>
    </lineage>
</organism>
<feature type="domain" description="Prokaryotic-type class I peptide chain release factors" evidence="2">
    <location>
        <begin position="8"/>
        <end position="125"/>
    </location>
</feature>
<proteinExistence type="inferred from homology"/>
<protein>
    <submittedName>
        <fullName evidence="3">Ribosome-associated protein</fullName>
    </submittedName>
</protein>
<reference evidence="4" key="1">
    <citation type="submission" date="2016-11" db="EMBL/GenBank/DDBJ databases">
        <authorList>
            <person name="Varghese N."/>
            <person name="Submissions S."/>
        </authorList>
    </citation>
    <scope>NUCLEOTIDE SEQUENCE [LARGE SCALE GENOMIC DNA]</scope>
    <source>
        <strain evidence="4">DSM 21264</strain>
    </source>
</reference>
<dbReference type="GO" id="GO:0004045">
    <property type="term" value="F:peptidyl-tRNA hydrolase activity"/>
    <property type="evidence" value="ECO:0007669"/>
    <property type="project" value="TreeGrafter"/>
</dbReference>
<keyword evidence="4" id="KW-1185">Reference proteome</keyword>
<comment type="similarity">
    <text evidence="1">Belongs to the prokaryotic/mitochondrial release factor family.</text>
</comment>
<dbReference type="SUPFAM" id="SSF75620">
    <property type="entry name" value="Release factor"/>
    <property type="match status" value="1"/>
</dbReference>
<evidence type="ECO:0000256" key="1">
    <source>
        <dbReference type="ARBA" id="ARBA00010835"/>
    </source>
</evidence>
<dbReference type="AlphaFoldDB" id="A0A1M4T1V9"/>
<dbReference type="Proteomes" id="UP000184159">
    <property type="component" value="Unassembled WGS sequence"/>
</dbReference>
<gene>
    <name evidence="3" type="ORF">SAMN02745781_00215</name>
</gene>
<dbReference type="GO" id="GO:0043022">
    <property type="term" value="F:ribosome binding"/>
    <property type="evidence" value="ECO:0007669"/>
    <property type="project" value="TreeGrafter"/>
</dbReference>
<dbReference type="InterPro" id="IPR045853">
    <property type="entry name" value="Pep_chain_release_fac_I_sf"/>
</dbReference>
<name>A0A1M4T1V9_VIBGA</name>